<dbReference type="Proteomes" id="UP001230426">
    <property type="component" value="Unassembled WGS sequence"/>
</dbReference>
<name>A0ABT9RCA2_9ACTN</name>
<evidence type="ECO:0000259" key="3">
    <source>
        <dbReference type="SMART" id="SM00331"/>
    </source>
</evidence>
<reference evidence="4 5" key="1">
    <citation type="submission" date="2023-07" db="EMBL/GenBank/DDBJ databases">
        <title>Sequencing the genomes of 1000 actinobacteria strains.</title>
        <authorList>
            <person name="Klenk H.-P."/>
        </authorList>
    </citation>
    <scope>NUCLEOTIDE SEQUENCE [LARGE SCALE GENOMIC DNA]</scope>
    <source>
        <strain evidence="4 5">DSM 44109</strain>
    </source>
</reference>
<dbReference type="SUPFAM" id="SSF81606">
    <property type="entry name" value="PP2C-like"/>
    <property type="match status" value="1"/>
</dbReference>
<organism evidence="4 5">
    <name type="scientific">Streptosporangium brasiliense</name>
    <dbReference type="NCBI Taxonomy" id="47480"/>
    <lineage>
        <taxon>Bacteria</taxon>
        <taxon>Bacillati</taxon>
        <taxon>Actinomycetota</taxon>
        <taxon>Actinomycetes</taxon>
        <taxon>Streptosporangiales</taxon>
        <taxon>Streptosporangiaceae</taxon>
        <taxon>Streptosporangium</taxon>
    </lineage>
</organism>
<dbReference type="Gene3D" id="3.60.40.10">
    <property type="entry name" value="PPM-type phosphatase domain"/>
    <property type="match status" value="1"/>
</dbReference>
<evidence type="ECO:0000256" key="1">
    <source>
        <dbReference type="ARBA" id="ARBA00022801"/>
    </source>
</evidence>
<dbReference type="InterPro" id="IPR052016">
    <property type="entry name" value="Bact_Sigma-Reg"/>
</dbReference>
<keyword evidence="5" id="KW-1185">Reference proteome</keyword>
<protein>
    <submittedName>
        <fullName evidence="4">Serine phosphatase RsbU (Regulator of sigma subunit)</fullName>
    </submittedName>
</protein>
<dbReference type="PANTHER" id="PTHR43156">
    <property type="entry name" value="STAGE II SPORULATION PROTEIN E-RELATED"/>
    <property type="match status" value="1"/>
</dbReference>
<evidence type="ECO:0000256" key="2">
    <source>
        <dbReference type="SAM" id="Phobius"/>
    </source>
</evidence>
<feature type="transmembrane region" description="Helical" evidence="2">
    <location>
        <begin position="92"/>
        <end position="110"/>
    </location>
</feature>
<keyword evidence="1" id="KW-0378">Hydrolase</keyword>
<dbReference type="InterPro" id="IPR036457">
    <property type="entry name" value="PPM-type-like_dom_sf"/>
</dbReference>
<feature type="transmembrane region" description="Helical" evidence="2">
    <location>
        <begin position="18"/>
        <end position="38"/>
    </location>
</feature>
<comment type="caution">
    <text evidence="4">The sequence shown here is derived from an EMBL/GenBank/DDBJ whole genome shotgun (WGS) entry which is preliminary data.</text>
</comment>
<keyword evidence="2" id="KW-0472">Membrane</keyword>
<feature type="domain" description="PPM-type phosphatase" evidence="3">
    <location>
        <begin position="143"/>
        <end position="366"/>
    </location>
</feature>
<accession>A0ABT9RCA2</accession>
<sequence length="378" mass="39955">MQLRQRVSELRDLRRPGYALAAIPFGLILGITVADVLIPGRVHLAPLLVAAPAITAALAGPRLTGTVGLLAVADQMLIGARDGELGSQELRVQVLALMVVTALVVGFSLLRDRDRRELVQVRSVSEAAQRVLLRPLPELIGPLRLASVYLAAEEEAQIGGDLYGAARTTGGTRLIIGDARGKGLEAISEAALLLGAFREASRRHTSLPMLIADLEESVSAGPGQPVEAGHDADESFVTAAVFEIPDDDALLDMISCGHPPPLMMRGGRVTTLHAGRPAPPLGLGVLHEPDYDIETFKFEAGDILLLYTDGVIEARDPGGVFYPLAERVSGWTGDSPEALLRHIHDDLLAHVGGHLGDDAAMIAIERLAGRDGPAACDS</sequence>
<feature type="transmembrane region" description="Helical" evidence="2">
    <location>
        <begin position="45"/>
        <end position="72"/>
    </location>
</feature>
<evidence type="ECO:0000313" key="4">
    <source>
        <dbReference type="EMBL" id="MDP9866496.1"/>
    </source>
</evidence>
<dbReference type="InterPro" id="IPR001932">
    <property type="entry name" value="PPM-type_phosphatase-like_dom"/>
</dbReference>
<dbReference type="RefSeq" id="WP_306867280.1">
    <property type="nucleotide sequence ID" value="NZ_JAUSRB010000002.1"/>
</dbReference>
<dbReference type="SMART" id="SM00331">
    <property type="entry name" value="PP2C_SIG"/>
    <property type="match status" value="1"/>
</dbReference>
<gene>
    <name evidence="4" type="ORF">J2S55_005762</name>
</gene>
<evidence type="ECO:0000313" key="5">
    <source>
        <dbReference type="Proteomes" id="UP001230426"/>
    </source>
</evidence>
<dbReference type="EMBL" id="JAUSRB010000002">
    <property type="protein sequence ID" value="MDP9866496.1"/>
    <property type="molecule type" value="Genomic_DNA"/>
</dbReference>
<dbReference type="PANTHER" id="PTHR43156:SF2">
    <property type="entry name" value="STAGE II SPORULATION PROTEIN E"/>
    <property type="match status" value="1"/>
</dbReference>
<keyword evidence="2" id="KW-1133">Transmembrane helix</keyword>
<keyword evidence="2" id="KW-0812">Transmembrane</keyword>
<dbReference type="Pfam" id="PF07228">
    <property type="entry name" value="SpoIIE"/>
    <property type="match status" value="1"/>
</dbReference>
<proteinExistence type="predicted"/>